<dbReference type="HOGENOM" id="CLU_1250648_0_0_1"/>
<dbReference type="AlphaFoldDB" id="N1PE23"/>
<gene>
    <name evidence="1" type="ORF">DOTSEDRAFT_27779</name>
</gene>
<dbReference type="OrthoDB" id="3646601at2759"/>
<organism evidence="1 2">
    <name type="scientific">Dothistroma septosporum (strain NZE10 / CBS 128990)</name>
    <name type="common">Red band needle blight fungus</name>
    <name type="synonym">Mycosphaerella pini</name>
    <dbReference type="NCBI Taxonomy" id="675120"/>
    <lineage>
        <taxon>Eukaryota</taxon>
        <taxon>Fungi</taxon>
        <taxon>Dikarya</taxon>
        <taxon>Ascomycota</taxon>
        <taxon>Pezizomycotina</taxon>
        <taxon>Dothideomycetes</taxon>
        <taxon>Dothideomycetidae</taxon>
        <taxon>Mycosphaerellales</taxon>
        <taxon>Mycosphaerellaceae</taxon>
        <taxon>Dothistroma</taxon>
    </lineage>
</organism>
<dbReference type="Proteomes" id="UP000016933">
    <property type="component" value="Unassembled WGS sequence"/>
</dbReference>
<dbReference type="EMBL" id="KB446544">
    <property type="protein sequence ID" value="EME39825.1"/>
    <property type="molecule type" value="Genomic_DNA"/>
</dbReference>
<protein>
    <recommendedName>
        <fullName evidence="3">F-box domain-containing protein</fullName>
    </recommendedName>
</protein>
<accession>N1PE23</accession>
<reference evidence="2" key="1">
    <citation type="journal article" date="2012" name="PLoS Genet.">
        <title>The genomes of the fungal plant pathogens Cladosporium fulvum and Dothistroma septosporum reveal adaptation to different hosts and lifestyles but also signatures of common ancestry.</title>
        <authorList>
            <person name="de Wit P.J.G.M."/>
            <person name="van der Burgt A."/>
            <person name="Oekmen B."/>
            <person name="Stergiopoulos I."/>
            <person name="Abd-Elsalam K.A."/>
            <person name="Aerts A.L."/>
            <person name="Bahkali A.H."/>
            <person name="Beenen H.G."/>
            <person name="Chettri P."/>
            <person name="Cox M.P."/>
            <person name="Datema E."/>
            <person name="de Vries R.P."/>
            <person name="Dhillon B."/>
            <person name="Ganley A.R."/>
            <person name="Griffiths S.A."/>
            <person name="Guo Y."/>
            <person name="Hamelin R.C."/>
            <person name="Henrissat B."/>
            <person name="Kabir M.S."/>
            <person name="Jashni M.K."/>
            <person name="Kema G."/>
            <person name="Klaubauf S."/>
            <person name="Lapidus A."/>
            <person name="Levasseur A."/>
            <person name="Lindquist E."/>
            <person name="Mehrabi R."/>
            <person name="Ohm R.A."/>
            <person name="Owen T.J."/>
            <person name="Salamov A."/>
            <person name="Schwelm A."/>
            <person name="Schijlen E."/>
            <person name="Sun H."/>
            <person name="van den Burg H.A."/>
            <person name="van Ham R.C.H.J."/>
            <person name="Zhang S."/>
            <person name="Goodwin S.B."/>
            <person name="Grigoriev I.V."/>
            <person name="Collemare J."/>
            <person name="Bradshaw R.E."/>
        </authorList>
    </citation>
    <scope>NUCLEOTIDE SEQUENCE [LARGE SCALE GENOMIC DNA]</scope>
    <source>
        <strain evidence="2">NZE10 / CBS 128990</strain>
    </source>
</reference>
<keyword evidence="2" id="KW-1185">Reference proteome</keyword>
<evidence type="ECO:0000313" key="2">
    <source>
        <dbReference type="Proteomes" id="UP000016933"/>
    </source>
</evidence>
<sequence length="221" mass="25353">MDNARQQAQRSTDIDNPTIKVYQFDNGALHLCCHRGQGVVSALSSSNGTHHHQPHKLQLHNIIQDTMQREHITNHSNTANMAASERKTIKAKPFRLLHLPPELWGTIDKLAVDDYYQLWSKIAKYAIDISPRTFWSTIASRSPDAIVSPPLAKVCRSLRQEILPYYYSTRVEIHNIHLDSRKEVVNIGKWVTTVDGEYRRHIRGVTAMFCGEDNKDLVKFQ</sequence>
<evidence type="ECO:0000313" key="1">
    <source>
        <dbReference type="EMBL" id="EME39825.1"/>
    </source>
</evidence>
<reference evidence="1 2" key="2">
    <citation type="journal article" date="2012" name="PLoS Pathog.">
        <title>Diverse lifestyles and strategies of plant pathogenesis encoded in the genomes of eighteen Dothideomycetes fungi.</title>
        <authorList>
            <person name="Ohm R.A."/>
            <person name="Feau N."/>
            <person name="Henrissat B."/>
            <person name="Schoch C.L."/>
            <person name="Horwitz B.A."/>
            <person name="Barry K.W."/>
            <person name="Condon B.J."/>
            <person name="Copeland A.C."/>
            <person name="Dhillon B."/>
            <person name="Glaser F."/>
            <person name="Hesse C.N."/>
            <person name="Kosti I."/>
            <person name="LaButti K."/>
            <person name="Lindquist E.A."/>
            <person name="Lucas S."/>
            <person name="Salamov A.A."/>
            <person name="Bradshaw R.E."/>
            <person name="Ciuffetti L."/>
            <person name="Hamelin R.C."/>
            <person name="Kema G.H.J."/>
            <person name="Lawrence C."/>
            <person name="Scott J.A."/>
            <person name="Spatafora J.W."/>
            <person name="Turgeon B.G."/>
            <person name="de Wit P.J.G.M."/>
            <person name="Zhong S."/>
            <person name="Goodwin S.B."/>
            <person name="Grigoriev I.V."/>
        </authorList>
    </citation>
    <scope>NUCLEOTIDE SEQUENCE [LARGE SCALE GENOMIC DNA]</scope>
    <source>
        <strain evidence="2">NZE10 / CBS 128990</strain>
    </source>
</reference>
<name>N1PE23_DOTSN</name>
<evidence type="ECO:0008006" key="3">
    <source>
        <dbReference type="Google" id="ProtNLM"/>
    </source>
</evidence>
<proteinExistence type="predicted"/>